<name>A0A0H5QGP8_9EUKA</name>
<reference evidence="1" key="1">
    <citation type="submission" date="2015-04" db="EMBL/GenBank/DDBJ databases">
        <title>The genome sequence of the plant pathogenic Rhizarian Plasmodiophora brassicae reveals insights in its biotrophic life cycle and the origin of chitin synthesis.</title>
        <authorList>
            <person name="Schwelm A."/>
            <person name="Fogelqvist J."/>
            <person name="Knaust A."/>
            <person name="Julke S."/>
            <person name="Lilja T."/>
            <person name="Dhandapani V."/>
            <person name="Bonilla-Rosso G."/>
            <person name="Karlsson M."/>
            <person name="Shevchenko A."/>
            <person name="Choi S.R."/>
            <person name="Kim H.G."/>
            <person name="Park J.Y."/>
            <person name="Lim Y.P."/>
            <person name="Ludwig-Muller J."/>
            <person name="Dixelius C."/>
        </authorList>
    </citation>
    <scope>NUCLEOTIDE SEQUENCE</scope>
    <source>
        <tissue evidence="1">Potato root galls</tissue>
    </source>
</reference>
<proteinExistence type="predicted"/>
<dbReference type="AlphaFoldDB" id="A0A0H5QGP8"/>
<accession>A0A0H5QGP8</accession>
<evidence type="ECO:0000313" key="1">
    <source>
        <dbReference type="EMBL" id="CRZ00481.1"/>
    </source>
</evidence>
<dbReference type="EMBL" id="HACM01000039">
    <property type="protein sequence ID" value="CRZ00481.1"/>
    <property type="molecule type" value="Transcribed_RNA"/>
</dbReference>
<feature type="non-terminal residue" evidence="1">
    <location>
        <position position="1"/>
    </location>
</feature>
<protein>
    <submittedName>
        <fullName evidence="1">Uncharacterized protein</fullName>
    </submittedName>
</protein>
<sequence>EILRHLHDSPVAGHFGIPHEQFAFGDLVMLRRPAVATNRPSDKLDYKFLRPFPIIKVINDVHFRSSYQHLHDCTMCSTSLAERNTPGKIPKSPTTATASDYIELPGRLTVHRQGSLRFPLLQKSTAVY</sequence>
<organism evidence="1">
    <name type="scientific">Spongospora subterranea</name>
    <dbReference type="NCBI Taxonomy" id="70186"/>
    <lineage>
        <taxon>Eukaryota</taxon>
        <taxon>Sar</taxon>
        <taxon>Rhizaria</taxon>
        <taxon>Endomyxa</taxon>
        <taxon>Phytomyxea</taxon>
        <taxon>Plasmodiophorida</taxon>
        <taxon>Plasmodiophoridae</taxon>
        <taxon>Spongospora</taxon>
    </lineage>
</organism>